<comment type="caution">
    <text evidence="3">The sequence shown here is derived from an EMBL/GenBank/DDBJ whole genome shotgun (WGS) entry which is preliminary data.</text>
</comment>
<sequence>MPDEEEYHEDNDEPTDPTIVIKHQRYATRLYVLLLIITIYIVFILNLMNPQTRAIALSNITPSLYNQLRLKHPETLSCPCTSTSISYKTFVSNTILSHPICTSIFVTEEWINALYDLYSSSYLVMDFRTSASSQFKFLAAFCSLSKTLISQALTDIDNSQLITIQLLSENEIQSEISGNIEIIQSSTPSQLIRPLDFLHVTTQSIFFISALKTNFAVYIRLTAVFASTGKFYVAPTYYSPDPNDFDEAAVQSSSCELTSSVTPAGFFSLTRADNIFPNAFIYEMWPYFSPTHKNLTISSMIDGFFGGCTPLDAVLASTFDCLYNQSCLEILVDYFPQLNSTDLAWTNPLSVSSLKNQSLKNILPKLFVEEWSTNISYSKYFMQCAPVSCAYTETDQISLFYTISLFLSIYGGLCIILRSTALFLIYVWMKLKRYSINNNNNINIGYYRTFLQHFVQWIKQLNLFKSSKNRTVNDIKQQRIVTRVYLILLGGSISILILFTSLSVQMTIITQSNPSLVTYRLLHQLYSDSLKCPCKKMSISYDMFITLSPTLHQICSSDFISESWISTMALFNDIPVYNTNLNISLDGFDSRYFKLLSSICQLANRTIDDAVRQFLIRSFVTQYVISESEFNAKLNTTFKQFKQSLINEFNLLTDMVHLFTRVDQPYINSKNAELLPVTPSDETSNQSPPELKFSFTGLIDINSTSNDCICATNPRCQSSVVLYKWALLPNGDQDLTTPYLVPVLSTTLKNTTINTDVSITSISTSTISTSQLMFETIRINGSEFCYSYSRSSFIAVGDFNSDNCADIVHYACDRKNITVVLNYNDGSFELSYIFPFNNGNHPYMIIVDDFDGDGHLDFAFTNNGTYKIGILLGDGTGNFGELKTFLNENPGQSFSFISNDFNNDGHVDIVTTYYSDDQIVLLVGVGDGTFFIESSFYNNFCSRPTSFATGDFNNDNQMDLAVTSSANYLCILLNTGNEQFDLSMMVPTETFNFAWSIITADFNNDNHLDISMVNFLNNNIAVMFGNNDGTFGTQMIYKTGILGSSRYLITGDFDNDGQLDLVINNYVGSSINILFGSQNGTFFDQITFTVGGAPLAIATGDFNNDKKLDLVVTFQKQAFLIILLNTCNFGRREFVMEEKTHLPIE</sequence>
<keyword evidence="2" id="KW-0812">Transmembrane</keyword>
<dbReference type="Pfam" id="PF13517">
    <property type="entry name" value="FG-GAP_3"/>
    <property type="match status" value="3"/>
</dbReference>
<feature type="transmembrane region" description="Helical" evidence="2">
    <location>
        <begin position="484"/>
        <end position="504"/>
    </location>
</feature>
<name>A0A815LWV6_9BILA</name>
<feature type="transmembrane region" description="Helical" evidence="2">
    <location>
        <begin position="30"/>
        <end position="48"/>
    </location>
</feature>
<protein>
    <submittedName>
        <fullName evidence="3">Uncharacterized protein</fullName>
    </submittedName>
</protein>
<dbReference type="EMBL" id="CAJNOG010001110">
    <property type="protein sequence ID" value="CAF1409816.1"/>
    <property type="molecule type" value="Genomic_DNA"/>
</dbReference>
<organism evidence="3 4">
    <name type="scientific">Adineta steineri</name>
    <dbReference type="NCBI Taxonomy" id="433720"/>
    <lineage>
        <taxon>Eukaryota</taxon>
        <taxon>Metazoa</taxon>
        <taxon>Spiralia</taxon>
        <taxon>Gnathifera</taxon>
        <taxon>Rotifera</taxon>
        <taxon>Eurotatoria</taxon>
        <taxon>Bdelloidea</taxon>
        <taxon>Adinetida</taxon>
        <taxon>Adinetidae</taxon>
        <taxon>Adineta</taxon>
    </lineage>
</organism>
<evidence type="ECO:0000313" key="3">
    <source>
        <dbReference type="EMBL" id="CAF1409816.1"/>
    </source>
</evidence>
<dbReference type="PANTHER" id="PTHR46580">
    <property type="entry name" value="SENSOR KINASE-RELATED"/>
    <property type="match status" value="1"/>
</dbReference>
<evidence type="ECO:0000256" key="2">
    <source>
        <dbReference type="SAM" id="Phobius"/>
    </source>
</evidence>
<keyword evidence="2" id="KW-1133">Transmembrane helix</keyword>
<keyword evidence="1" id="KW-0732">Signal</keyword>
<gene>
    <name evidence="3" type="ORF">JYZ213_LOCUS38306</name>
</gene>
<dbReference type="Gene3D" id="2.130.10.130">
    <property type="entry name" value="Integrin alpha, N-terminal"/>
    <property type="match status" value="2"/>
</dbReference>
<dbReference type="InterPro" id="IPR028994">
    <property type="entry name" value="Integrin_alpha_N"/>
</dbReference>
<keyword evidence="2" id="KW-0472">Membrane</keyword>
<evidence type="ECO:0000256" key="1">
    <source>
        <dbReference type="ARBA" id="ARBA00022729"/>
    </source>
</evidence>
<dbReference type="SUPFAM" id="SSF69318">
    <property type="entry name" value="Integrin alpha N-terminal domain"/>
    <property type="match status" value="1"/>
</dbReference>
<reference evidence="3" key="1">
    <citation type="submission" date="2021-02" db="EMBL/GenBank/DDBJ databases">
        <authorList>
            <person name="Nowell W R."/>
        </authorList>
    </citation>
    <scope>NUCLEOTIDE SEQUENCE</scope>
</reference>
<feature type="transmembrane region" description="Helical" evidence="2">
    <location>
        <begin position="399"/>
        <end position="428"/>
    </location>
</feature>
<dbReference type="AlphaFoldDB" id="A0A815LWV6"/>
<dbReference type="Proteomes" id="UP000663845">
    <property type="component" value="Unassembled WGS sequence"/>
</dbReference>
<accession>A0A815LWV6</accession>
<evidence type="ECO:0000313" key="4">
    <source>
        <dbReference type="Proteomes" id="UP000663845"/>
    </source>
</evidence>
<dbReference type="InterPro" id="IPR013517">
    <property type="entry name" value="FG-GAP"/>
</dbReference>
<proteinExistence type="predicted"/>